<keyword evidence="11" id="KW-1185">Reference proteome</keyword>
<evidence type="ECO:0000256" key="4">
    <source>
        <dbReference type="ARBA" id="ARBA00022692"/>
    </source>
</evidence>
<evidence type="ECO:0000256" key="5">
    <source>
        <dbReference type="ARBA" id="ARBA00022737"/>
    </source>
</evidence>
<dbReference type="PROSITE" id="PS50920">
    <property type="entry name" value="SOLCAR"/>
    <property type="match status" value="2"/>
</dbReference>
<dbReference type="PANTHER" id="PTHR45624">
    <property type="entry name" value="MITOCHONDRIAL BASIC AMINO ACIDS TRANSPORTER-RELATED"/>
    <property type="match status" value="1"/>
</dbReference>
<evidence type="ECO:0000256" key="6">
    <source>
        <dbReference type="ARBA" id="ARBA00022989"/>
    </source>
</evidence>
<dbReference type="Proteomes" id="UP001152795">
    <property type="component" value="Unassembled WGS sequence"/>
</dbReference>
<comment type="caution">
    <text evidence="10">The sequence shown here is derived from an EMBL/GenBank/DDBJ whole genome shotgun (WGS) entry which is preliminary data.</text>
</comment>
<dbReference type="PANTHER" id="PTHR45624:SF61">
    <property type="entry name" value="MITOCHONDRIAL BASIC AMINO ACIDS TRANSPORTER"/>
    <property type="match status" value="1"/>
</dbReference>
<evidence type="ECO:0000313" key="10">
    <source>
        <dbReference type="EMBL" id="CAB4034578.1"/>
    </source>
</evidence>
<dbReference type="SUPFAM" id="SSF103506">
    <property type="entry name" value="Mitochondrial carrier"/>
    <property type="match status" value="1"/>
</dbReference>
<evidence type="ECO:0000256" key="7">
    <source>
        <dbReference type="ARBA" id="ARBA00023128"/>
    </source>
</evidence>
<keyword evidence="8" id="KW-0472">Membrane</keyword>
<proteinExistence type="inferred from homology"/>
<evidence type="ECO:0000256" key="8">
    <source>
        <dbReference type="ARBA" id="ARBA00023136"/>
    </source>
</evidence>
<dbReference type="GO" id="GO:0005289">
    <property type="term" value="F:high-affinity L-arginine transmembrane transporter activity"/>
    <property type="evidence" value="ECO:0007669"/>
    <property type="project" value="TreeGrafter"/>
</dbReference>
<dbReference type="Pfam" id="PF00153">
    <property type="entry name" value="Mito_carr"/>
    <property type="match status" value="2"/>
</dbReference>
<dbReference type="InterPro" id="IPR023395">
    <property type="entry name" value="MCP_dom_sf"/>
</dbReference>
<dbReference type="InterPro" id="IPR050567">
    <property type="entry name" value="Mitochondrial_Carrier"/>
</dbReference>
<keyword evidence="4 9" id="KW-0812">Transmembrane</keyword>
<dbReference type="EMBL" id="CACRXK020020233">
    <property type="protein sequence ID" value="CAB4034578.1"/>
    <property type="molecule type" value="Genomic_DNA"/>
</dbReference>
<evidence type="ECO:0000256" key="1">
    <source>
        <dbReference type="ARBA" id="ARBA00004225"/>
    </source>
</evidence>
<protein>
    <submittedName>
        <fullName evidence="10">Uncharacterized protein</fullName>
    </submittedName>
</protein>
<accession>A0A6S7JU20</accession>
<dbReference type="Gene3D" id="1.50.40.10">
    <property type="entry name" value="Mitochondrial carrier domain"/>
    <property type="match status" value="1"/>
</dbReference>
<comment type="subcellular location">
    <subcellularLocation>
        <location evidence="1">Mitochondrion membrane</location>
        <topology evidence="1">Multi-pass membrane protein</topology>
    </subcellularLocation>
</comment>
<dbReference type="GO" id="GO:1990575">
    <property type="term" value="P:mitochondrial L-ornithine transmembrane transport"/>
    <property type="evidence" value="ECO:0007669"/>
    <property type="project" value="TreeGrafter"/>
</dbReference>
<evidence type="ECO:0000313" key="11">
    <source>
        <dbReference type="Proteomes" id="UP001152795"/>
    </source>
</evidence>
<keyword evidence="5" id="KW-0677">Repeat</keyword>
<dbReference type="InterPro" id="IPR018108">
    <property type="entry name" value="MCP_transmembrane"/>
</dbReference>
<evidence type="ECO:0000256" key="9">
    <source>
        <dbReference type="RuleBase" id="RU000488"/>
    </source>
</evidence>
<dbReference type="GO" id="GO:0031966">
    <property type="term" value="C:mitochondrial membrane"/>
    <property type="evidence" value="ECO:0007669"/>
    <property type="project" value="UniProtKB-SubCell"/>
</dbReference>
<name>A0A6S7JU20_PARCT</name>
<comment type="similarity">
    <text evidence="2 9">Belongs to the mitochondrial carrier (TC 2.A.29) family.</text>
</comment>
<evidence type="ECO:0000256" key="3">
    <source>
        <dbReference type="ARBA" id="ARBA00022448"/>
    </source>
</evidence>
<dbReference type="AlphaFoldDB" id="A0A6S7JU20"/>
<evidence type="ECO:0000256" key="2">
    <source>
        <dbReference type="ARBA" id="ARBA00006375"/>
    </source>
</evidence>
<sequence>MASPLAGQAFINGCVFGVYSESYRRLQNVPYTVFWAGCVAGVAQGLITAPLELAKVRLQVQGEGADPRKMTIAERKKLRYTGSIDCMWKVFRTEGLRGISKGMCVTLVREIPATGVYFYSYDELCKLGPRSETRNEAMPVTVLIAGGIAGILSWIATYPCDVIKSRFQADLDGIYTSSTDCAIKSYRAEGWRMFFQGMNSTIIRAFPTNAATFGAVVLFARLVYGEDNDMW</sequence>
<organism evidence="10 11">
    <name type="scientific">Paramuricea clavata</name>
    <name type="common">Red gorgonian</name>
    <name type="synonym">Violescent sea-whip</name>
    <dbReference type="NCBI Taxonomy" id="317549"/>
    <lineage>
        <taxon>Eukaryota</taxon>
        <taxon>Metazoa</taxon>
        <taxon>Cnidaria</taxon>
        <taxon>Anthozoa</taxon>
        <taxon>Octocorallia</taxon>
        <taxon>Malacalcyonacea</taxon>
        <taxon>Plexauridae</taxon>
        <taxon>Paramuricea</taxon>
    </lineage>
</organism>
<gene>
    <name evidence="10" type="ORF">PACLA_8A067077</name>
</gene>
<dbReference type="OrthoDB" id="193856at2759"/>
<keyword evidence="7" id="KW-0496">Mitochondrion</keyword>
<reference evidence="10" key="1">
    <citation type="submission" date="2020-04" db="EMBL/GenBank/DDBJ databases">
        <authorList>
            <person name="Alioto T."/>
            <person name="Alioto T."/>
            <person name="Gomez Garrido J."/>
        </authorList>
    </citation>
    <scope>NUCLEOTIDE SEQUENCE</scope>
    <source>
        <strain evidence="10">A484AB</strain>
    </source>
</reference>
<keyword evidence="3 9" id="KW-0813">Transport</keyword>
<keyword evidence="6" id="KW-1133">Transmembrane helix</keyword>